<dbReference type="AlphaFoldDB" id="A0A0M8MWX4"/>
<dbReference type="EMBL" id="LGAV01000002">
    <property type="protein sequence ID" value="KOS15440.1"/>
    <property type="molecule type" value="Genomic_DNA"/>
</dbReference>
<protein>
    <submittedName>
        <fullName evidence="2">Uncharacterized protein</fullName>
    </submittedName>
</protein>
<dbReference type="GeneID" id="28728519"/>
<reference evidence="2 3" key="1">
    <citation type="submission" date="2015-07" db="EMBL/GenBank/DDBJ databases">
        <title>Draft Genome Sequence of Malassezia furfur CBS1878 and Malassezia pachydermatis CBS1879.</title>
        <authorList>
            <person name="Triana S."/>
            <person name="Ohm R."/>
            <person name="Gonzalez A."/>
            <person name="DeCock H."/>
            <person name="Restrepo S."/>
            <person name="Celis A."/>
        </authorList>
    </citation>
    <scope>NUCLEOTIDE SEQUENCE [LARGE SCALE GENOMIC DNA]</scope>
    <source>
        <strain evidence="2 3">CBS 1879</strain>
    </source>
</reference>
<keyword evidence="1" id="KW-1133">Transmembrane helix</keyword>
<organism evidence="2 3">
    <name type="scientific">Malassezia pachydermatis</name>
    <dbReference type="NCBI Taxonomy" id="77020"/>
    <lineage>
        <taxon>Eukaryota</taxon>
        <taxon>Fungi</taxon>
        <taxon>Dikarya</taxon>
        <taxon>Basidiomycota</taxon>
        <taxon>Ustilaginomycotina</taxon>
        <taxon>Malasseziomycetes</taxon>
        <taxon>Malasseziales</taxon>
        <taxon>Malasseziaceae</taxon>
        <taxon>Malassezia</taxon>
    </lineage>
</organism>
<keyword evidence="3" id="KW-1185">Reference proteome</keyword>
<evidence type="ECO:0000313" key="2">
    <source>
        <dbReference type="EMBL" id="KOS15440.1"/>
    </source>
</evidence>
<dbReference type="OrthoDB" id="3338228at2759"/>
<dbReference type="Proteomes" id="UP000037751">
    <property type="component" value="Unassembled WGS sequence"/>
</dbReference>
<sequence>MAPARRSTKWVAPVLAASGAIALGVALWRWTSQKDRPDTSARSKRKGANPTLSLSFPVDPAWTQQLASMPAIHEMIQALTRDYLVHVLLDAPDGHAPSSVPCDRVLLYSTAAGRAMLARALQCQCHVEFVFVDAQGHAAWDANDDIPAYLTRLDQLAQAVDALLVIVVRGPPAPHTVSWATLAQAWASHPVSQRATTQWIDLSMSAWSHVTERLQLQRQAWT</sequence>
<keyword evidence="1" id="KW-0472">Membrane</keyword>
<name>A0A0M8MWX4_9BASI</name>
<dbReference type="RefSeq" id="XP_017993072.1">
    <property type="nucleotide sequence ID" value="XM_018136644.1"/>
</dbReference>
<evidence type="ECO:0000256" key="1">
    <source>
        <dbReference type="SAM" id="Phobius"/>
    </source>
</evidence>
<proteinExistence type="predicted"/>
<accession>A0A0M8MWX4</accession>
<dbReference type="VEuPathDB" id="FungiDB:Malapachy_2152"/>
<comment type="caution">
    <text evidence="2">The sequence shown here is derived from an EMBL/GenBank/DDBJ whole genome shotgun (WGS) entry which is preliminary data.</text>
</comment>
<gene>
    <name evidence="2" type="ORF">Malapachy_2152</name>
</gene>
<feature type="transmembrane region" description="Helical" evidence="1">
    <location>
        <begin position="12"/>
        <end position="30"/>
    </location>
</feature>
<keyword evidence="1" id="KW-0812">Transmembrane</keyword>
<evidence type="ECO:0000313" key="3">
    <source>
        <dbReference type="Proteomes" id="UP000037751"/>
    </source>
</evidence>